<protein>
    <submittedName>
        <fullName evidence="3">Uncharacterized protein</fullName>
    </submittedName>
</protein>
<comment type="caution">
    <text evidence="3">The sequence shown here is derived from an EMBL/GenBank/DDBJ whole genome shotgun (WGS) entry which is preliminary data.</text>
</comment>
<sequence>MLGARGAGGPAIRLRGEWLASAQQATRLEAQSAELHAQLAARDASNHALQLQCREVEASFERARAELAAVSAELGQAQARAASARAATVEREVAAHTLARDLPLFENSHSAMLKSFQALQQRLISAEHARQIADVSAEHAATDLARMTKLNLGANAQVNALKHKLRAAEDELLEARRRAAEQQRHAHVLQRERERLNDLIGECRRQMKELKLASASAAAAYTARRAGTAGDGALEQAAATIALPTPVTARWTGGACAGLAAPPSPPTDAPRTPTAAPDEDAPAEAAMSGARTGKAALRASATRKENGRVGSAPDSPSDSAPNSAPAGRRRAAAMSAADAQSVRAQLFGGGGAGARKAGGGVVALESQDDAFVSVVPGGLAPVSRFQNWALATAEQREEALREENGSLLLALQAQLQRCGQLEQTIAQLRAENVQLKYTRPRVASAAPRAPARAAGARSAVGGGEEGEGSEAGRGAVQPKPARKAPLPLAARMSLRAEICARHGPA</sequence>
<gene>
    <name evidence="3" type="ORF">KFE25_006699</name>
</gene>
<keyword evidence="4" id="KW-1185">Reference proteome</keyword>
<proteinExistence type="predicted"/>
<organism evidence="3 4">
    <name type="scientific">Diacronema lutheri</name>
    <name type="common">Unicellular marine alga</name>
    <name type="synonym">Monochrysis lutheri</name>
    <dbReference type="NCBI Taxonomy" id="2081491"/>
    <lineage>
        <taxon>Eukaryota</taxon>
        <taxon>Haptista</taxon>
        <taxon>Haptophyta</taxon>
        <taxon>Pavlovophyceae</taxon>
        <taxon>Pavlovales</taxon>
        <taxon>Pavlovaceae</taxon>
        <taxon>Diacronema</taxon>
    </lineage>
</organism>
<keyword evidence="1" id="KW-0175">Coiled coil</keyword>
<dbReference type="OMA" id="QNWALAT"/>
<reference evidence="3" key="1">
    <citation type="submission" date="2021-05" db="EMBL/GenBank/DDBJ databases">
        <title>The genome of the haptophyte Pavlova lutheri (Diacronema luteri, Pavlovales) - a model for lipid biosynthesis in eukaryotic algae.</title>
        <authorList>
            <person name="Hulatt C.J."/>
            <person name="Posewitz M.C."/>
        </authorList>
    </citation>
    <scope>NUCLEOTIDE SEQUENCE</scope>
    <source>
        <strain evidence="3">NIVA-4/92</strain>
    </source>
</reference>
<accession>A0A8J6CAH3</accession>
<feature type="compositionally biased region" description="Low complexity" evidence="2">
    <location>
        <begin position="311"/>
        <end position="337"/>
    </location>
</feature>
<evidence type="ECO:0000313" key="3">
    <source>
        <dbReference type="EMBL" id="KAG8467647.1"/>
    </source>
</evidence>
<dbReference type="Proteomes" id="UP000751190">
    <property type="component" value="Unassembled WGS sequence"/>
</dbReference>
<name>A0A8J6CAH3_DIALT</name>
<feature type="compositionally biased region" description="Low complexity" evidence="2">
    <location>
        <begin position="472"/>
        <end position="487"/>
    </location>
</feature>
<evidence type="ECO:0000256" key="2">
    <source>
        <dbReference type="SAM" id="MobiDB-lite"/>
    </source>
</evidence>
<feature type="region of interest" description="Disordered" evidence="2">
    <location>
        <begin position="254"/>
        <end position="337"/>
    </location>
</feature>
<dbReference type="OrthoDB" id="10621248at2759"/>
<dbReference type="EMBL" id="JAGTXO010000005">
    <property type="protein sequence ID" value="KAG8467647.1"/>
    <property type="molecule type" value="Genomic_DNA"/>
</dbReference>
<feature type="region of interest" description="Disordered" evidence="2">
    <location>
        <begin position="444"/>
        <end position="487"/>
    </location>
</feature>
<feature type="coiled-coil region" evidence="1">
    <location>
        <begin position="151"/>
        <end position="213"/>
    </location>
</feature>
<feature type="compositionally biased region" description="Low complexity" evidence="2">
    <location>
        <begin position="444"/>
        <end position="459"/>
    </location>
</feature>
<evidence type="ECO:0000256" key="1">
    <source>
        <dbReference type="SAM" id="Coils"/>
    </source>
</evidence>
<dbReference type="AlphaFoldDB" id="A0A8J6CAH3"/>
<feature type="coiled-coil region" evidence="1">
    <location>
        <begin position="411"/>
        <end position="438"/>
    </location>
</feature>
<evidence type="ECO:0000313" key="4">
    <source>
        <dbReference type="Proteomes" id="UP000751190"/>
    </source>
</evidence>
<feature type="coiled-coil region" evidence="1">
    <location>
        <begin position="46"/>
        <end position="80"/>
    </location>
</feature>